<reference evidence="1 2" key="1">
    <citation type="submission" date="2015-09" db="EMBL/GenBank/DDBJ databases">
        <title>Sorangium comparison.</title>
        <authorList>
            <person name="Zaburannyi N."/>
            <person name="Bunk B."/>
            <person name="Overmann J."/>
            <person name="Mueller R."/>
        </authorList>
    </citation>
    <scope>NUCLEOTIDE SEQUENCE [LARGE SCALE GENOMIC DNA]</scope>
    <source>
        <strain evidence="1 2">So ce836</strain>
    </source>
</reference>
<accession>A0A4P2QL42</accession>
<gene>
    <name evidence="1" type="ORF">SOCE836_022910</name>
</gene>
<evidence type="ECO:0008006" key="3">
    <source>
        <dbReference type="Google" id="ProtNLM"/>
    </source>
</evidence>
<sequence length="143" mass="16326">MKALSYGEITDGGLSVFQSVARLDDDNRLVLTFEGAIRIDNPYRYLSSYLDELARVLPQHPITSTVMDFVKMRFCNSNGFYVIMDIVDAVYNLVPGRVTVRRILDDDWQHETLPILLNLNEEHVAARTTFEESKSRNRGVGAR</sequence>
<name>A0A4P2QL42_SORCE</name>
<organism evidence="1 2">
    <name type="scientific">Sorangium cellulosum</name>
    <name type="common">Polyangium cellulosum</name>
    <dbReference type="NCBI Taxonomy" id="56"/>
    <lineage>
        <taxon>Bacteria</taxon>
        <taxon>Pseudomonadati</taxon>
        <taxon>Myxococcota</taxon>
        <taxon>Polyangia</taxon>
        <taxon>Polyangiales</taxon>
        <taxon>Polyangiaceae</taxon>
        <taxon>Sorangium</taxon>
    </lineage>
</organism>
<dbReference type="AlphaFoldDB" id="A0A4P2QL42"/>
<proteinExistence type="predicted"/>
<protein>
    <recommendedName>
        <fullName evidence="3">STAS domain-containing protein</fullName>
    </recommendedName>
</protein>
<dbReference type="EMBL" id="CP012672">
    <property type="protein sequence ID" value="AUX30193.1"/>
    <property type="molecule type" value="Genomic_DNA"/>
</dbReference>
<dbReference type="Proteomes" id="UP000295497">
    <property type="component" value="Chromosome"/>
</dbReference>
<evidence type="ECO:0000313" key="1">
    <source>
        <dbReference type="EMBL" id="AUX30193.1"/>
    </source>
</evidence>
<dbReference type="RefSeq" id="WP_129574228.1">
    <property type="nucleotide sequence ID" value="NZ_CP012672.1"/>
</dbReference>
<evidence type="ECO:0000313" key="2">
    <source>
        <dbReference type="Proteomes" id="UP000295497"/>
    </source>
</evidence>